<dbReference type="Proteomes" id="UP000237144">
    <property type="component" value="Unassembled WGS sequence"/>
</dbReference>
<proteinExistence type="inferred from homology"/>
<feature type="domain" description="N-acetyltransferase" evidence="5">
    <location>
        <begin position="13"/>
        <end position="191"/>
    </location>
</feature>
<evidence type="ECO:0000256" key="1">
    <source>
        <dbReference type="ARBA" id="ARBA00009342"/>
    </source>
</evidence>
<dbReference type="InterPro" id="IPR039135">
    <property type="entry name" value="NAT9-like"/>
</dbReference>
<dbReference type="SUPFAM" id="SSF55729">
    <property type="entry name" value="Acyl-CoA N-acyltransferases (Nat)"/>
    <property type="match status" value="1"/>
</dbReference>
<sequence length="239" mass="27266">MLLNEATTLATDRVVLRPYRRWHVPRYHEWMLDPELREATASEPLSMTEENEMQQSWRLDDDKLTFIVHSRRNDAPSPTEDRAAFLAAHSDPATMLGDVNLFLHDPEPPTDDEDLVTEAPGASESPRRAEMEVMFPPTTSFPARSGLATHTLQVFLSYASAELRLPPSNFFARIGFDNEKSLGLFRKLGFVEGKRVEVFREVELVWPSAAGAETARWPWEVEPGWAFAVVEDPRDEERD</sequence>
<dbReference type="Pfam" id="PF13302">
    <property type="entry name" value="Acetyltransf_3"/>
    <property type="match status" value="1"/>
</dbReference>
<comment type="similarity">
    <text evidence="1">Belongs to the acetyltransferase family. GNAT subfamily.</text>
</comment>
<feature type="region of interest" description="Disordered" evidence="4">
    <location>
        <begin position="106"/>
        <end position="127"/>
    </location>
</feature>
<dbReference type="InterPro" id="IPR000182">
    <property type="entry name" value="GNAT_dom"/>
</dbReference>
<organism evidence="6 7">
    <name type="scientific">Rhodotorula taiwanensis</name>
    <dbReference type="NCBI Taxonomy" id="741276"/>
    <lineage>
        <taxon>Eukaryota</taxon>
        <taxon>Fungi</taxon>
        <taxon>Dikarya</taxon>
        <taxon>Basidiomycota</taxon>
        <taxon>Pucciniomycotina</taxon>
        <taxon>Microbotryomycetes</taxon>
        <taxon>Sporidiobolales</taxon>
        <taxon>Sporidiobolaceae</taxon>
        <taxon>Rhodotorula</taxon>
    </lineage>
</organism>
<evidence type="ECO:0000256" key="2">
    <source>
        <dbReference type="ARBA" id="ARBA00022679"/>
    </source>
</evidence>
<dbReference type="InterPro" id="IPR016181">
    <property type="entry name" value="Acyl_CoA_acyltransferase"/>
</dbReference>
<name>A0A2S5B5A2_9BASI</name>
<keyword evidence="3" id="KW-0012">Acyltransferase</keyword>
<reference evidence="6 7" key="1">
    <citation type="journal article" date="2018" name="Front. Microbiol.">
        <title>Prospects for Fungal Bioremediation of Acidic Radioactive Waste Sites: Characterization and Genome Sequence of Rhodotorula taiwanensis MD1149.</title>
        <authorList>
            <person name="Tkavc R."/>
            <person name="Matrosova V.Y."/>
            <person name="Grichenko O.E."/>
            <person name="Gostincar C."/>
            <person name="Volpe R.P."/>
            <person name="Klimenkova P."/>
            <person name="Gaidamakova E.K."/>
            <person name="Zhou C.E."/>
            <person name="Stewart B.J."/>
            <person name="Lyman M.G."/>
            <person name="Malfatti S.A."/>
            <person name="Rubinfeld B."/>
            <person name="Courtot M."/>
            <person name="Singh J."/>
            <person name="Dalgard C.L."/>
            <person name="Hamilton T."/>
            <person name="Frey K.G."/>
            <person name="Gunde-Cimerman N."/>
            <person name="Dugan L."/>
            <person name="Daly M.J."/>
        </authorList>
    </citation>
    <scope>NUCLEOTIDE SEQUENCE [LARGE SCALE GENOMIC DNA]</scope>
    <source>
        <strain evidence="6 7">MD1149</strain>
    </source>
</reference>
<comment type="caution">
    <text evidence="6">The sequence shown here is derived from an EMBL/GenBank/DDBJ whole genome shotgun (WGS) entry which is preliminary data.</text>
</comment>
<evidence type="ECO:0000256" key="4">
    <source>
        <dbReference type="SAM" id="MobiDB-lite"/>
    </source>
</evidence>
<dbReference type="EMBL" id="PJQD01000063">
    <property type="protein sequence ID" value="POY71964.1"/>
    <property type="molecule type" value="Genomic_DNA"/>
</dbReference>
<gene>
    <name evidence="6" type="ORF">BMF94_4973</name>
</gene>
<dbReference type="AlphaFoldDB" id="A0A2S5B5A2"/>
<dbReference type="Gene3D" id="3.40.630.30">
    <property type="match status" value="1"/>
</dbReference>
<evidence type="ECO:0000313" key="7">
    <source>
        <dbReference type="Proteomes" id="UP000237144"/>
    </source>
</evidence>
<keyword evidence="7" id="KW-1185">Reference proteome</keyword>
<evidence type="ECO:0000259" key="5">
    <source>
        <dbReference type="Pfam" id="PF13302"/>
    </source>
</evidence>
<protein>
    <recommendedName>
        <fullName evidence="5">N-acetyltransferase domain-containing protein</fullName>
    </recommendedName>
</protein>
<evidence type="ECO:0000256" key="3">
    <source>
        <dbReference type="ARBA" id="ARBA00023315"/>
    </source>
</evidence>
<keyword evidence="2" id="KW-0808">Transferase</keyword>
<dbReference type="PANTHER" id="PTHR13256">
    <property type="entry name" value="N-ACETYLTRANSFERASE 9"/>
    <property type="match status" value="1"/>
</dbReference>
<dbReference type="STRING" id="741276.A0A2S5B5A2"/>
<evidence type="ECO:0000313" key="6">
    <source>
        <dbReference type="EMBL" id="POY71964.1"/>
    </source>
</evidence>
<dbReference type="PANTHER" id="PTHR13256:SF16">
    <property type="entry name" value="ALPHA_BETA-TUBULIN-N-ACETYLTRANSFERASE 9"/>
    <property type="match status" value="1"/>
</dbReference>
<dbReference type="OrthoDB" id="5043642at2759"/>
<accession>A0A2S5B5A2</accession>
<dbReference type="GO" id="GO:0008080">
    <property type="term" value="F:N-acetyltransferase activity"/>
    <property type="evidence" value="ECO:0007669"/>
    <property type="project" value="InterPro"/>
</dbReference>